<feature type="transmembrane region" description="Helical" evidence="2">
    <location>
        <begin position="224"/>
        <end position="242"/>
    </location>
</feature>
<keyword evidence="4" id="KW-1185">Reference proteome</keyword>
<dbReference type="EMBL" id="CP036274">
    <property type="protein sequence ID" value="QDU29284.1"/>
    <property type="molecule type" value="Genomic_DNA"/>
</dbReference>
<evidence type="ECO:0000313" key="4">
    <source>
        <dbReference type="Proteomes" id="UP000315017"/>
    </source>
</evidence>
<feature type="transmembrane region" description="Helical" evidence="2">
    <location>
        <begin position="281"/>
        <end position="300"/>
    </location>
</feature>
<evidence type="ECO:0000313" key="3">
    <source>
        <dbReference type="EMBL" id="QDU29284.1"/>
    </source>
</evidence>
<keyword evidence="2" id="KW-1133">Transmembrane helix</keyword>
<feature type="transmembrane region" description="Helical" evidence="2">
    <location>
        <begin position="248"/>
        <end position="269"/>
    </location>
</feature>
<feature type="compositionally biased region" description="Low complexity" evidence="1">
    <location>
        <begin position="184"/>
        <end position="198"/>
    </location>
</feature>
<dbReference type="InterPro" id="IPR010293">
    <property type="entry name" value="Sbt_1"/>
</dbReference>
<dbReference type="AlphaFoldDB" id="A0A517YGD9"/>
<evidence type="ECO:0000256" key="1">
    <source>
        <dbReference type="SAM" id="MobiDB-lite"/>
    </source>
</evidence>
<organism evidence="3 4">
    <name type="scientific">Anatilimnocola aggregata</name>
    <dbReference type="NCBI Taxonomy" id="2528021"/>
    <lineage>
        <taxon>Bacteria</taxon>
        <taxon>Pseudomonadati</taxon>
        <taxon>Planctomycetota</taxon>
        <taxon>Planctomycetia</taxon>
        <taxon>Pirellulales</taxon>
        <taxon>Pirellulaceae</taxon>
        <taxon>Anatilimnocola</taxon>
    </lineage>
</organism>
<feature type="transmembrane region" description="Helical" evidence="2">
    <location>
        <begin position="55"/>
        <end position="72"/>
    </location>
</feature>
<protein>
    <recommendedName>
        <fullName evidence="5">Sodium-dependent bicarbonate transport family permease</fullName>
    </recommendedName>
</protein>
<keyword evidence="2" id="KW-0472">Membrane</keyword>
<dbReference type="RefSeq" id="WP_261343647.1">
    <property type="nucleotide sequence ID" value="NZ_CP036274.1"/>
</dbReference>
<sequence>MTGYKIHETHFANHNTEDAGVVETLLQNLRSPFTLAFALGILARLVKSELSMPRDIYAAISIYLLLALGLKGRVELSHSSFDTLLWPILVTLALGCITPIIAYLVLRRIGKFGIADAAGIAAHYGSVSAVTFIAAQQFVAAAGTPAEGFMPTLLTLLESPGIHIAIGIGALQLARESAAKSQATVRSARTSRAETSSAGPQNSEHSEPRPMSHVLHEVLTSRSMILLVGGLVVGFCMGGKGYEPIKPFFEGMFKGALVLFLLEMGIVAGSRLGDLRRAGPFLLAFGILLPIVHGTLGVLLGHWAGLSIGGTAVLGTMAASASYIAAPPAVRMTLPQANPTFSLTAALAITFPFNLLAGIPLYYFLAQQLHG</sequence>
<dbReference type="KEGG" id="aagg:ETAA8_43910"/>
<keyword evidence="2" id="KW-0812">Transmembrane</keyword>
<dbReference type="Pfam" id="PF05982">
    <property type="entry name" value="Sbt_1"/>
    <property type="match status" value="1"/>
</dbReference>
<feature type="transmembrane region" description="Helical" evidence="2">
    <location>
        <begin position="84"/>
        <end position="106"/>
    </location>
</feature>
<reference evidence="3 4" key="1">
    <citation type="submission" date="2019-02" db="EMBL/GenBank/DDBJ databases">
        <title>Deep-cultivation of Planctomycetes and their phenomic and genomic characterization uncovers novel biology.</title>
        <authorList>
            <person name="Wiegand S."/>
            <person name="Jogler M."/>
            <person name="Boedeker C."/>
            <person name="Pinto D."/>
            <person name="Vollmers J."/>
            <person name="Rivas-Marin E."/>
            <person name="Kohn T."/>
            <person name="Peeters S.H."/>
            <person name="Heuer A."/>
            <person name="Rast P."/>
            <person name="Oberbeckmann S."/>
            <person name="Bunk B."/>
            <person name="Jeske O."/>
            <person name="Meyerdierks A."/>
            <person name="Storesund J.E."/>
            <person name="Kallscheuer N."/>
            <person name="Luecker S."/>
            <person name="Lage O.M."/>
            <person name="Pohl T."/>
            <person name="Merkel B.J."/>
            <person name="Hornburger P."/>
            <person name="Mueller R.-W."/>
            <person name="Bruemmer F."/>
            <person name="Labrenz M."/>
            <person name="Spormann A.M."/>
            <person name="Op den Camp H."/>
            <person name="Overmann J."/>
            <person name="Amann R."/>
            <person name="Jetten M.S.M."/>
            <person name="Mascher T."/>
            <person name="Medema M.H."/>
            <person name="Devos D.P."/>
            <person name="Kaster A.-K."/>
            <person name="Ovreas L."/>
            <person name="Rohde M."/>
            <person name="Galperin M.Y."/>
            <person name="Jogler C."/>
        </authorList>
    </citation>
    <scope>NUCLEOTIDE SEQUENCE [LARGE SCALE GENOMIC DNA]</scope>
    <source>
        <strain evidence="3 4">ETA_A8</strain>
    </source>
</reference>
<name>A0A517YGD9_9BACT</name>
<proteinExistence type="predicted"/>
<feature type="region of interest" description="Disordered" evidence="1">
    <location>
        <begin position="184"/>
        <end position="211"/>
    </location>
</feature>
<dbReference type="PANTHER" id="PTHR40400:SF1">
    <property type="entry name" value="SLR1512 PROTEIN"/>
    <property type="match status" value="1"/>
</dbReference>
<gene>
    <name evidence="3" type="ORF">ETAA8_43910</name>
</gene>
<evidence type="ECO:0000256" key="2">
    <source>
        <dbReference type="SAM" id="Phobius"/>
    </source>
</evidence>
<evidence type="ECO:0008006" key="5">
    <source>
        <dbReference type="Google" id="ProtNLM"/>
    </source>
</evidence>
<accession>A0A517YGD9</accession>
<dbReference type="Proteomes" id="UP000315017">
    <property type="component" value="Chromosome"/>
</dbReference>
<feature type="transmembrane region" description="Helical" evidence="2">
    <location>
        <begin position="306"/>
        <end position="329"/>
    </location>
</feature>
<dbReference type="PANTHER" id="PTHR40400">
    <property type="entry name" value="SLR1512 PROTEIN"/>
    <property type="match status" value="1"/>
</dbReference>
<feature type="transmembrane region" description="Helical" evidence="2">
    <location>
        <begin position="341"/>
        <end position="365"/>
    </location>
</feature>